<reference evidence="1 2" key="1">
    <citation type="submission" date="2023-03" db="EMBL/GenBank/DDBJ databases">
        <title>Whole genome sequencing of Methanotrichaceae archaeon M04Ac.</title>
        <authorList>
            <person name="Khomyakova M.A."/>
            <person name="Merkel A.Y."/>
            <person name="Slobodkin A.I."/>
        </authorList>
    </citation>
    <scope>NUCLEOTIDE SEQUENCE [LARGE SCALE GENOMIC DNA]</scope>
    <source>
        <strain evidence="1 2">M04Ac</strain>
    </source>
</reference>
<protein>
    <submittedName>
        <fullName evidence="1">Uncharacterized protein</fullName>
    </submittedName>
</protein>
<dbReference type="RefSeq" id="WP_316968945.1">
    <property type="nucleotide sequence ID" value="NZ_JARFPL010000016.1"/>
</dbReference>
<dbReference type="Proteomes" id="UP001215956">
    <property type="component" value="Unassembled WGS sequence"/>
</dbReference>
<evidence type="ECO:0000313" key="1">
    <source>
        <dbReference type="EMBL" id="MDF0593240.1"/>
    </source>
</evidence>
<sequence>MRSKGIAYSEIVRPLVAIAVLLIAASLQAMGEEATIYASPSLANPEDEIVVSYSGAPGFESDWIAIFKVDDPNEEYGEWYYLYGEPRGNLTFTAPGEGGAYELRMFENWAGGGGYNDIARSNLVTVEIEALNLTNITASPLRVAPGGEISVDYSGAPGFETDWIAIYKAGAANEEYGQWHYLRGETSGTLTFTAPGEAGEYEFRMFENWAGGGGFSEIARSNMVQVAT</sequence>
<comment type="caution">
    <text evidence="1">The sequence shown here is derived from an EMBL/GenBank/DDBJ whole genome shotgun (WGS) entry which is preliminary data.</text>
</comment>
<gene>
    <name evidence="1" type="ORF">P0O24_06555</name>
</gene>
<accession>A0ABT5XEV7</accession>
<organism evidence="1 2">
    <name type="scientific">Candidatus Methanocrinis alkalitolerans</name>
    <dbReference type="NCBI Taxonomy" id="3033395"/>
    <lineage>
        <taxon>Archaea</taxon>
        <taxon>Methanobacteriati</taxon>
        <taxon>Methanobacteriota</taxon>
        <taxon>Stenosarchaea group</taxon>
        <taxon>Methanomicrobia</taxon>
        <taxon>Methanotrichales</taxon>
        <taxon>Methanotrichaceae</taxon>
        <taxon>Methanocrinis</taxon>
    </lineage>
</organism>
<name>A0ABT5XEV7_9EURY</name>
<keyword evidence="2" id="KW-1185">Reference proteome</keyword>
<evidence type="ECO:0000313" key="2">
    <source>
        <dbReference type="Proteomes" id="UP001215956"/>
    </source>
</evidence>
<proteinExistence type="predicted"/>
<dbReference type="EMBL" id="JARFPL010000016">
    <property type="protein sequence ID" value="MDF0593240.1"/>
    <property type="molecule type" value="Genomic_DNA"/>
</dbReference>